<feature type="domain" description="Phosphatidic acid phosphatase type 2/haloperoxidase" evidence="7">
    <location>
        <begin position="93"/>
        <end position="229"/>
    </location>
</feature>
<dbReference type="PANTHER" id="PTHR10165">
    <property type="entry name" value="LIPID PHOSPHATE PHOSPHATASE"/>
    <property type="match status" value="1"/>
</dbReference>
<evidence type="ECO:0000313" key="8">
    <source>
        <dbReference type="EMBL" id="VEN57459.1"/>
    </source>
</evidence>
<proteinExistence type="inferred from homology"/>
<dbReference type="CDD" id="cd03390">
    <property type="entry name" value="PAP2_containing_1_like"/>
    <property type="match status" value="1"/>
</dbReference>
<dbReference type="InterPro" id="IPR036938">
    <property type="entry name" value="PAP2/HPO_sf"/>
</dbReference>
<feature type="transmembrane region" description="Helical" evidence="6">
    <location>
        <begin position="184"/>
        <end position="202"/>
    </location>
</feature>
<keyword evidence="5 6" id="KW-0472">Membrane</keyword>
<dbReference type="Gene3D" id="1.20.144.10">
    <property type="entry name" value="Phosphatidic acid phosphatase type 2/haloperoxidase"/>
    <property type="match status" value="1"/>
</dbReference>
<dbReference type="OrthoDB" id="10030083at2759"/>
<evidence type="ECO:0000256" key="5">
    <source>
        <dbReference type="ARBA" id="ARBA00023136"/>
    </source>
</evidence>
<organism evidence="8 9">
    <name type="scientific">Callosobruchus maculatus</name>
    <name type="common">Southern cowpea weevil</name>
    <name type="synonym">Pulse bruchid</name>
    <dbReference type="NCBI Taxonomy" id="64391"/>
    <lineage>
        <taxon>Eukaryota</taxon>
        <taxon>Metazoa</taxon>
        <taxon>Ecdysozoa</taxon>
        <taxon>Arthropoda</taxon>
        <taxon>Hexapoda</taxon>
        <taxon>Insecta</taxon>
        <taxon>Pterygota</taxon>
        <taxon>Neoptera</taxon>
        <taxon>Endopterygota</taxon>
        <taxon>Coleoptera</taxon>
        <taxon>Polyphaga</taxon>
        <taxon>Cucujiformia</taxon>
        <taxon>Chrysomeloidea</taxon>
        <taxon>Chrysomelidae</taxon>
        <taxon>Bruchinae</taxon>
        <taxon>Bruchini</taxon>
        <taxon>Callosobruchus</taxon>
    </lineage>
</organism>
<protein>
    <recommendedName>
        <fullName evidence="7">Phosphatidic acid phosphatase type 2/haloperoxidase domain-containing protein</fullName>
    </recommendedName>
</protein>
<dbReference type="PANTHER" id="PTHR10165:SF35">
    <property type="entry name" value="RE23632P"/>
    <property type="match status" value="1"/>
</dbReference>
<keyword evidence="3 6" id="KW-0812">Transmembrane</keyword>
<dbReference type="SUPFAM" id="SSF48317">
    <property type="entry name" value="Acid phosphatase/Vanadium-dependent haloperoxidase"/>
    <property type="match status" value="1"/>
</dbReference>
<feature type="transmembrane region" description="Helical" evidence="6">
    <location>
        <begin position="153"/>
        <end position="172"/>
    </location>
</feature>
<evidence type="ECO:0000256" key="6">
    <source>
        <dbReference type="SAM" id="Phobius"/>
    </source>
</evidence>
<sequence>MITTNFWVDLFFTVLLRIALWTLYLNLNKLPPIIRHIDEEELWYYRYPSLDSIVPTTYLYLIMICVPTMIFAIHYLCQYKDERTAADILNGVNGLTLAYCLNGLFSGAMKITIGRPRPNFYLRCFPDGYGTDLEKCVGAYHGQMDGRKSFPSAHSSFVFTGMIYMMLYIYHYYDFRKPRAFRSYIVVLTAMLPLTAILVSVSRTADYHHHYSDVIGGALLGTIIAATMQHIYCRMDDDEALDMRRRLLHFPDPVVVVKVEK</sequence>
<evidence type="ECO:0000256" key="2">
    <source>
        <dbReference type="ARBA" id="ARBA00008816"/>
    </source>
</evidence>
<dbReference type="GO" id="GO:0006644">
    <property type="term" value="P:phospholipid metabolic process"/>
    <property type="evidence" value="ECO:0007669"/>
    <property type="project" value="InterPro"/>
</dbReference>
<evidence type="ECO:0000256" key="4">
    <source>
        <dbReference type="ARBA" id="ARBA00022989"/>
    </source>
</evidence>
<dbReference type="GO" id="GO:0008195">
    <property type="term" value="F:phosphatidate phosphatase activity"/>
    <property type="evidence" value="ECO:0007669"/>
    <property type="project" value="TreeGrafter"/>
</dbReference>
<evidence type="ECO:0000256" key="1">
    <source>
        <dbReference type="ARBA" id="ARBA00004141"/>
    </source>
</evidence>
<accession>A0A653DB67</accession>
<evidence type="ECO:0000259" key="7">
    <source>
        <dbReference type="SMART" id="SM00014"/>
    </source>
</evidence>
<name>A0A653DB67_CALMS</name>
<feature type="transmembrane region" description="Helical" evidence="6">
    <location>
        <begin position="88"/>
        <end position="113"/>
    </location>
</feature>
<dbReference type="GO" id="GO:0046839">
    <property type="term" value="P:phospholipid dephosphorylation"/>
    <property type="evidence" value="ECO:0007669"/>
    <property type="project" value="TreeGrafter"/>
</dbReference>
<evidence type="ECO:0000256" key="3">
    <source>
        <dbReference type="ARBA" id="ARBA00022692"/>
    </source>
</evidence>
<dbReference type="SMART" id="SM00014">
    <property type="entry name" value="acidPPc"/>
    <property type="match status" value="1"/>
</dbReference>
<dbReference type="AlphaFoldDB" id="A0A653DB67"/>
<dbReference type="EMBL" id="CAACVG010011167">
    <property type="protein sequence ID" value="VEN57459.1"/>
    <property type="molecule type" value="Genomic_DNA"/>
</dbReference>
<keyword evidence="9" id="KW-1185">Reference proteome</keyword>
<dbReference type="InterPro" id="IPR043216">
    <property type="entry name" value="PAP-like"/>
</dbReference>
<comment type="similarity">
    <text evidence="2">Belongs to the PA-phosphatase related phosphoesterase family.</text>
</comment>
<dbReference type="Pfam" id="PF01569">
    <property type="entry name" value="PAP2"/>
    <property type="match status" value="1"/>
</dbReference>
<evidence type="ECO:0000313" key="9">
    <source>
        <dbReference type="Proteomes" id="UP000410492"/>
    </source>
</evidence>
<gene>
    <name evidence="8" type="ORF">CALMAC_LOCUS16081</name>
</gene>
<dbReference type="GO" id="GO:0016020">
    <property type="term" value="C:membrane"/>
    <property type="evidence" value="ECO:0007669"/>
    <property type="project" value="UniProtKB-SubCell"/>
</dbReference>
<comment type="subcellular location">
    <subcellularLocation>
        <location evidence="1">Membrane</location>
        <topology evidence="1">Multi-pass membrane protein</topology>
    </subcellularLocation>
</comment>
<feature type="transmembrane region" description="Helical" evidence="6">
    <location>
        <begin position="7"/>
        <end position="25"/>
    </location>
</feature>
<dbReference type="InterPro" id="IPR000326">
    <property type="entry name" value="PAP2/HPO"/>
</dbReference>
<feature type="transmembrane region" description="Helical" evidence="6">
    <location>
        <begin position="214"/>
        <end position="233"/>
    </location>
</feature>
<dbReference type="Proteomes" id="UP000410492">
    <property type="component" value="Unassembled WGS sequence"/>
</dbReference>
<reference evidence="8 9" key="1">
    <citation type="submission" date="2019-01" db="EMBL/GenBank/DDBJ databases">
        <authorList>
            <person name="Sayadi A."/>
        </authorList>
    </citation>
    <scope>NUCLEOTIDE SEQUENCE [LARGE SCALE GENOMIC DNA]</scope>
</reference>
<keyword evidence="4 6" id="KW-1133">Transmembrane helix</keyword>
<feature type="transmembrane region" description="Helical" evidence="6">
    <location>
        <begin position="57"/>
        <end position="76"/>
    </location>
</feature>